<protein>
    <recommendedName>
        <fullName evidence="3">Lipoprotein</fullName>
    </recommendedName>
</protein>
<gene>
    <name evidence="1" type="ORF">Cop2CBH44_01710</name>
</gene>
<dbReference type="Proteomes" id="UP000594042">
    <property type="component" value="Chromosome"/>
</dbReference>
<sequence length="140" mass="14934">MRAEDVIGAAALLGACGGSGKVSDWRSLVWLFFSPQGREFCGEKGFPSLDMFRGMKEGVAPYGVHIDEGEIALSGDACVGLVGNTCARLSFSGPERLHRVVLMHGARARIEAGNYAVVSVMNRGGEVEIVKDDTAIIFNE</sequence>
<dbReference type="KEGG" id="copr:Cop2CBH44_01710"/>
<evidence type="ECO:0008006" key="3">
    <source>
        <dbReference type="Google" id="ProtNLM"/>
    </source>
</evidence>
<keyword evidence="2" id="KW-1185">Reference proteome</keyword>
<proteinExistence type="predicted"/>
<name>A0A7G1HUH7_9BACT</name>
<reference evidence="2" key="1">
    <citation type="submission" date="2020-07" db="EMBL/GenBank/DDBJ databases">
        <title>Complete genome sequencing of Coprobacter sp. strain 2CBH44.</title>
        <authorList>
            <person name="Sakamoto M."/>
            <person name="Murakami T."/>
            <person name="Mori H."/>
        </authorList>
    </citation>
    <scope>NUCLEOTIDE SEQUENCE [LARGE SCALE GENOMIC DNA]</scope>
    <source>
        <strain evidence="2">2CBH44</strain>
    </source>
</reference>
<dbReference type="RefSeq" id="WP_200755364.1">
    <property type="nucleotide sequence ID" value="NZ_AP023322.1"/>
</dbReference>
<dbReference type="EMBL" id="AP023322">
    <property type="protein sequence ID" value="BCI61818.1"/>
    <property type="molecule type" value="Genomic_DNA"/>
</dbReference>
<organism evidence="1 2">
    <name type="scientific">Coprobacter secundus subsp. similis</name>
    <dbReference type="NCBI Taxonomy" id="2751153"/>
    <lineage>
        <taxon>Bacteria</taxon>
        <taxon>Pseudomonadati</taxon>
        <taxon>Bacteroidota</taxon>
        <taxon>Bacteroidia</taxon>
        <taxon>Bacteroidales</taxon>
        <taxon>Barnesiellaceae</taxon>
        <taxon>Coprobacter</taxon>
    </lineage>
</organism>
<dbReference type="PROSITE" id="PS51257">
    <property type="entry name" value="PROKAR_LIPOPROTEIN"/>
    <property type="match status" value="1"/>
</dbReference>
<evidence type="ECO:0000313" key="2">
    <source>
        <dbReference type="Proteomes" id="UP000594042"/>
    </source>
</evidence>
<dbReference type="AlphaFoldDB" id="A0A7G1HUH7"/>
<evidence type="ECO:0000313" key="1">
    <source>
        <dbReference type="EMBL" id="BCI61818.1"/>
    </source>
</evidence>
<accession>A0A7G1HUH7</accession>